<dbReference type="InterPro" id="IPR008949">
    <property type="entry name" value="Isoprenoid_synthase_dom_sf"/>
</dbReference>
<comment type="similarity">
    <text evidence="2">Belongs to the FPP/GGPP synthase family.</text>
</comment>
<dbReference type="SUPFAM" id="SSF48576">
    <property type="entry name" value="Terpenoid synthases"/>
    <property type="match status" value="1"/>
</dbReference>
<keyword evidence="6" id="KW-0414">Isoprene biosynthesis</keyword>
<name>A0A6G9ZH39_9NOCA</name>
<gene>
    <name evidence="7" type="ORF">F6W96_39965</name>
</gene>
<protein>
    <recommendedName>
        <fullName evidence="9">Polyprenyl synthetase family protein</fullName>
    </recommendedName>
</protein>
<dbReference type="Pfam" id="PF00348">
    <property type="entry name" value="polyprenyl_synt"/>
    <property type="match status" value="1"/>
</dbReference>
<keyword evidence="5" id="KW-0460">Magnesium</keyword>
<dbReference type="Proteomes" id="UP000500953">
    <property type="component" value="Chromosome"/>
</dbReference>
<evidence type="ECO:0000256" key="2">
    <source>
        <dbReference type="ARBA" id="ARBA00006706"/>
    </source>
</evidence>
<reference evidence="7 8" key="1">
    <citation type="journal article" date="2019" name="ACS Chem. Biol.">
        <title>Identification and Mobilization of a Cryptic Antibiotic Biosynthesis Gene Locus from a Human-Pathogenic Nocardia Isolate.</title>
        <authorList>
            <person name="Herisse M."/>
            <person name="Ishida K."/>
            <person name="Porter J.L."/>
            <person name="Howden B."/>
            <person name="Hertweck C."/>
            <person name="Stinear T.P."/>
            <person name="Pidot S.J."/>
        </authorList>
    </citation>
    <scope>NUCLEOTIDE SEQUENCE [LARGE SCALE GENOMIC DNA]</scope>
    <source>
        <strain evidence="7 8">AUSMDU00012715</strain>
    </source>
</reference>
<dbReference type="AlphaFoldDB" id="A0A6G9ZH39"/>
<evidence type="ECO:0000256" key="4">
    <source>
        <dbReference type="ARBA" id="ARBA00022723"/>
    </source>
</evidence>
<evidence type="ECO:0000256" key="5">
    <source>
        <dbReference type="ARBA" id="ARBA00022842"/>
    </source>
</evidence>
<accession>A0A6G9ZH39</accession>
<dbReference type="InterPro" id="IPR000092">
    <property type="entry name" value="Polyprenyl_synt"/>
</dbReference>
<proteinExistence type="inferred from homology"/>
<evidence type="ECO:0000256" key="6">
    <source>
        <dbReference type="ARBA" id="ARBA00023229"/>
    </source>
</evidence>
<dbReference type="GO" id="GO:0008299">
    <property type="term" value="P:isoprenoid biosynthetic process"/>
    <property type="evidence" value="ECO:0007669"/>
    <property type="project" value="UniProtKB-KW"/>
</dbReference>
<dbReference type="Gene3D" id="1.10.600.10">
    <property type="entry name" value="Farnesyl Diphosphate Synthase"/>
    <property type="match status" value="1"/>
</dbReference>
<comment type="cofactor">
    <cofactor evidence="1">
        <name>Mg(2+)</name>
        <dbReference type="ChEBI" id="CHEBI:18420"/>
    </cofactor>
</comment>
<evidence type="ECO:0008006" key="9">
    <source>
        <dbReference type="Google" id="ProtNLM"/>
    </source>
</evidence>
<keyword evidence="3" id="KW-0808">Transferase</keyword>
<evidence type="ECO:0000313" key="8">
    <source>
        <dbReference type="Proteomes" id="UP000500953"/>
    </source>
</evidence>
<sequence length="138" mass="14069">MTITVTPSSTVGPCVAVVSARARGVCEPVLRESVGTLPDPLRHMAGYQLGCCDTAGAPALAESGKVFRPALVFGAAAACGGDATAAVHAAVAVELVHNFSVLHDDVMDSDRVQRGRPTVVCRGCPYVFYQAGGGVGAR</sequence>
<evidence type="ECO:0000256" key="1">
    <source>
        <dbReference type="ARBA" id="ARBA00001946"/>
    </source>
</evidence>
<keyword evidence="4" id="KW-0479">Metal-binding</keyword>
<dbReference type="GO" id="GO:0004659">
    <property type="term" value="F:prenyltransferase activity"/>
    <property type="evidence" value="ECO:0007669"/>
    <property type="project" value="InterPro"/>
</dbReference>
<dbReference type="EMBL" id="CP046173">
    <property type="protein sequence ID" value="QIS24762.1"/>
    <property type="molecule type" value="Genomic_DNA"/>
</dbReference>
<dbReference type="PANTHER" id="PTHR43281">
    <property type="entry name" value="FARNESYL DIPHOSPHATE SYNTHASE"/>
    <property type="match status" value="1"/>
</dbReference>
<dbReference type="PANTHER" id="PTHR43281:SF1">
    <property type="entry name" value="FARNESYL DIPHOSPHATE SYNTHASE"/>
    <property type="match status" value="1"/>
</dbReference>
<evidence type="ECO:0000313" key="7">
    <source>
        <dbReference type="EMBL" id="QIS24762.1"/>
    </source>
</evidence>
<organism evidence="7 8">
    <name type="scientific">Nocardia terpenica</name>
    <dbReference type="NCBI Taxonomy" id="455432"/>
    <lineage>
        <taxon>Bacteria</taxon>
        <taxon>Bacillati</taxon>
        <taxon>Actinomycetota</taxon>
        <taxon>Actinomycetes</taxon>
        <taxon>Mycobacteriales</taxon>
        <taxon>Nocardiaceae</taxon>
        <taxon>Nocardia</taxon>
    </lineage>
</organism>
<evidence type="ECO:0000256" key="3">
    <source>
        <dbReference type="ARBA" id="ARBA00022679"/>
    </source>
</evidence>
<dbReference type="GO" id="GO:0046872">
    <property type="term" value="F:metal ion binding"/>
    <property type="evidence" value="ECO:0007669"/>
    <property type="project" value="UniProtKB-KW"/>
</dbReference>